<dbReference type="Pfam" id="PF01161">
    <property type="entry name" value="PBP"/>
    <property type="match status" value="1"/>
</dbReference>
<protein>
    <recommendedName>
        <fullName evidence="3">PEBP-like protein</fullName>
    </recommendedName>
</protein>
<gene>
    <name evidence="1" type="ORF">BU23DRAFT_458286</name>
</gene>
<proteinExistence type="predicted"/>
<dbReference type="InterPro" id="IPR035810">
    <property type="entry name" value="PEBP_euk"/>
</dbReference>
<dbReference type="Proteomes" id="UP000800036">
    <property type="component" value="Unassembled WGS sequence"/>
</dbReference>
<dbReference type="EMBL" id="ML976670">
    <property type="protein sequence ID" value="KAF1975441.1"/>
    <property type="molecule type" value="Genomic_DNA"/>
</dbReference>
<dbReference type="InterPro" id="IPR008914">
    <property type="entry name" value="PEBP"/>
</dbReference>
<dbReference type="InterPro" id="IPR036610">
    <property type="entry name" value="PEBP-like_sf"/>
</dbReference>
<sequence>ISLDLDAPLTTFPFLSPILHICRTGLSCADAGADEQGWTRLAAIEQPAAQWTPPKPPRISGPHRYVFIVWVQPEGMMGWGEDVGLGKRVRWDLEGFVKKLGLGEIVGGAWFVCG</sequence>
<evidence type="ECO:0008006" key="3">
    <source>
        <dbReference type="Google" id="ProtNLM"/>
    </source>
</evidence>
<evidence type="ECO:0000313" key="1">
    <source>
        <dbReference type="EMBL" id="KAF1975441.1"/>
    </source>
</evidence>
<name>A0A6A5VE88_9PLEO</name>
<dbReference type="Gene3D" id="3.90.280.10">
    <property type="entry name" value="PEBP-like"/>
    <property type="match status" value="1"/>
</dbReference>
<accession>A0A6A5VE88</accession>
<organism evidence="1 2">
    <name type="scientific">Bimuria novae-zelandiae CBS 107.79</name>
    <dbReference type="NCBI Taxonomy" id="1447943"/>
    <lineage>
        <taxon>Eukaryota</taxon>
        <taxon>Fungi</taxon>
        <taxon>Dikarya</taxon>
        <taxon>Ascomycota</taxon>
        <taxon>Pezizomycotina</taxon>
        <taxon>Dothideomycetes</taxon>
        <taxon>Pleosporomycetidae</taxon>
        <taxon>Pleosporales</taxon>
        <taxon>Massarineae</taxon>
        <taxon>Didymosphaeriaceae</taxon>
        <taxon>Bimuria</taxon>
    </lineage>
</organism>
<reference evidence="1" key="1">
    <citation type="journal article" date="2020" name="Stud. Mycol.">
        <title>101 Dothideomycetes genomes: a test case for predicting lifestyles and emergence of pathogens.</title>
        <authorList>
            <person name="Haridas S."/>
            <person name="Albert R."/>
            <person name="Binder M."/>
            <person name="Bloem J."/>
            <person name="Labutti K."/>
            <person name="Salamov A."/>
            <person name="Andreopoulos B."/>
            <person name="Baker S."/>
            <person name="Barry K."/>
            <person name="Bills G."/>
            <person name="Bluhm B."/>
            <person name="Cannon C."/>
            <person name="Castanera R."/>
            <person name="Culley D."/>
            <person name="Daum C."/>
            <person name="Ezra D."/>
            <person name="Gonzalez J."/>
            <person name="Henrissat B."/>
            <person name="Kuo A."/>
            <person name="Liang C."/>
            <person name="Lipzen A."/>
            <person name="Lutzoni F."/>
            <person name="Magnuson J."/>
            <person name="Mondo S."/>
            <person name="Nolan M."/>
            <person name="Ohm R."/>
            <person name="Pangilinan J."/>
            <person name="Park H.-J."/>
            <person name="Ramirez L."/>
            <person name="Alfaro M."/>
            <person name="Sun H."/>
            <person name="Tritt A."/>
            <person name="Yoshinaga Y."/>
            <person name="Zwiers L.-H."/>
            <person name="Turgeon B."/>
            <person name="Goodwin S."/>
            <person name="Spatafora J."/>
            <person name="Crous P."/>
            <person name="Grigoriev I."/>
        </authorList>
    </citation>
    <scope>NUCLEOTIDE SEQUENCE</scope>
    <source>
        <strain evidence="1">CBS 107.79</strain>
    </source>
</reference>
<dbReference type="AlphaFoldDB" id="A0A6A5VE88"/>
<dbReference type="OrthoDB" id="2506647at2759"/>
<dbReference type="SUPFAM" id="SSF49777">
    <property type="entry name" value="PEBP-like"/>
    <property type="match status" value="1"/>
</dbReference>
<keyword evidence="2" id="KW-1185">Reference proteome</keyword>
<dbReference type="CDD" id="cd00866">
    <property type="entry name" value="PEBP_euk"/>
    <property type="match status" value="1"/>
</dbReference>
<feature type="non-terminal residue" evidence="1">
    <location>
        <position position="1"/>
    </location>
</feature>
<evidence type="ECO:0000313" key="2">
    <source>
        <dbReference type="Proteomes" id="UP000800036"/>
    </source>
</evidence>